<dbReference type="AlphaFoldDB" id="A0AAD1RTQ2"/>
<organism evidence="3 4">
    <name type="scientific">Pelobates cultripes</name>
    <name type="common">Western spadefoot toad</name>
    <dbReference type="NCBI Taxonomy" id="61616"/>
    <lineage>
        <taxon>Eukaryota</taxon>
        <taxon>Metazoa</taxon>
        <taxon>Chordata</taxon>
        <taxon>Craniata</taxon>
        <taxon>Vertebrata</taxon>
        <taxon>Euteleostomi</taxon>
        <taxon>Amphibia</taxon>
        <taxon>Batrachia</taxon>
        <taxon>Anura</taxon>
        <taxon>Pelobatoidea</taxon>
        <taxon>Pelobatidae</taxon>
        <taxon>Pelobates</taxon>
    </lineage>
</organism>
<dbReference type="EMBL" id="OW240914">
    <property type="protein sequence ID" value="CAH2276962.1"/>
    <property type="molecule type" value="Genomic_DNA"/>
</dbReference>
<dbReference type="FunFam" id="3.30.70.1820:FF:000002">
    <property type="entry name" value="LINE-1 retrotransposable element ORF1 protein"/>
    <property type="match status" value="1"/>
</dbReference>
<name>A0AAD1RTQ2_PELCU</name>
<feature type="compositionally biased region" description="Basic and acidic residues" evidence="2">
    <location>
        <begin position="37"/>
        <end position="51"/>
    </location>
</feature>
<evidence type="ECO:0000313" key="3">
    <source>
        <dbReference type="EMBL" id="CAH2276962.1"/>
    </source>
</evidence>
<proteinExistence type="inferred from homology"/>
<dbReference type="InterPro" id="IPR004244">
    <property type="entry name" value="Transposase_22"/>
</dbReference>
<dbReference type="Proteomes" id="UP001295444">
    <property type="component" value="Chromosome 03"/>
</dbReference>
<feature type="region of interest" description="Disordered" evidence="2">
    <location>
        <begin position="1"/>
        <end position="59"/>
    </location>
</feature>
<evidence type="ECO:0000256" key="2">
    <source>
        <dbReference type="SAM" id="MobiDB-lite"/>
    </source>
</evidence>
<sequence>MFQPARPADANEDAAKSTKWVTSGAVNSGLDTANSLESRKNRDSHEIHPDSGEGGSGKILPTDIASIAIPIVQIPGPDGIQCILAQMKEDRIFLAGEIERNAREIRLEIQATGNQTATLEVRVEAVAKVHNDLLLQSSEWGTRLDALEVAFEDLINRSRRNNIKIRGIPETRDKGPVQNLVLEIFRPLLPDIPEPRWKIDRAHRLSGGPRRNDKRPRDIIVRFQYHSTKDAVVRKCRGMEVTYREKALQIFQDLSPSTLLERRQWKPITDHLRLNNIPFASGHPFKLLTFHNEQTRALLPTGDPGRFYQIMGLDTSEGVTPLFLQKTPLPALTRELYDGRENQS</sequence>
<comment type="similarity">
    <text evidence="1">Belongs to the transposase 22 family.</text>
</comment>
<dbReference type="Gene3D" id="3.30.70.1820">
    <property type="entry name" value="L1 transposable element, RRM domain"/>
    <property type="match status" value="1"/>
</dbReference>
<reference evidence="3" key="1">
    <citation type="submission" date="2022-03" db="EMBL/GenBank/DDBJ databases">
        <authorList>
            <person name="Alioto T."/>
            <person name="Alioto T."/>
            <person name="Gomez Garrido J."/>
        </authorList>
    </citation>
    <scope>NUCLEOTIDE SEQUENCE</scope>
</reference>
<dbReference type="PANTHER" id="PTHR11505">
    <property type="entry name" value="L1 TRANSPOSABLE ELEMENT-RELATED"/>
    <property type="match status" value="1"/>
</dbReference>
<evidence type="ECO:0000256" key="1">
    <source>
        <dbReference type="ARBA" id="ARBA00061640"/>
    </source>
</evidence>
<protein>
    <submittedName>
        <fullName evidence="3">Uncharacterized protein</fullName>
    </submittedName>
</protein>
<keyword evidence="4" id="KW-1185">Reference proteome</keyword>
<accession>A0AAD1RTQ2</accession>
<evidence type="ECO:0000313" key="4">
    <source>
        <dbReference type="Proteomes" id="UP001295444"/>
    </source>
</evidence>
<feature type="compositionally biased region" description="Polar residues" evidence="2">
    <location>
        <begin position="19"/>
        <end position="36"/>
    </location>
</feature>
<gene>
    <name evidence="3" type="ORF">PECUL_23A007460</name>
</gene>